<dbReference type="GO" id="GO:0005829">
    <property type="term" value="C:cytosol"/>
    <property type="evidence" value="ECO:0007669"/>
    <property type="project" value="TreeGrafter"/>
</dbReference>
<keyword evidence="9" id="KW-1185">Reference proteome</keyword>
<evidence type="ECO:0000313" key="9">
    <source>
        <dbReference type="Proteomes" id="UP000052230"/>
    </source>
</evidence>
<reference evidence="8 9" key="1">
    <citation type="submission" date="2014-09" db="EMBL/GenBank/DDBJ databases">
        <authorList>
            <person name="Regsiter A."/>
        </authorList>
    </citation>
    <scope>NUCLEOTIDE SEQUENCE [LARGE SCALE GENOMIC DNA]</scope>
</reference>
<organism evidence="8 9">
    <name type="scientific">Xanthomonas citri pv. citri</name>
    <dbReference type="NCBI Taxonomy" id="611301"/>
    <lineage>
        <taxon>Bacteria</taxon>
        <taxon>Pseudomonadati</taxon>
        <taxon>Pseudomonadota</taxon>
        <taxon>Gammaproteobacteria</taxon>
        <taxon>Lysobacterales</taxon>
        <taxon>Lysobacteraceae</taxon>
        <taxon>Xanthomonas</taxon>
    </lineage>
</organism>
<evidence type="ECO:0000256" key="5">
    <source>
        <dbReference type="ARBA" id="ARBA00022694"/>
    </source>
</evidence>
<proteinExistence type="inferred from homology"/>
<comment type="subcellular location">
    <subcellularLocation>
        <location evidence="1">Cytoplasm</location>
    </subcellularLocation>
</comment>
<name>A0A0U5FIH8_XANCI</name>
<dbReference type="NCBIfam" id="TIGR03725">
    <property type="entry name" value="T6A_YeaZ"/>
    <property type="match status" value="1"/>
</dbReference>
<accession>A0A0U5FIH8</accession>
<protein>
    <recommendedName>
        <fullName evidence="3">tRNA threonylcarbamoyladenosine biosynthesis protein TsaB</fullName>
    </recommendedName>
    <alternativeName>
        <fullName evidence="6">t(6)A37 threonylcarbamoyladenosine biosynthesis protein TsaB</fullName>
    </alternativeName>
</protein>
<evidence type="ECO:0000256" key="3">
    <source>
        <dbReference type="ARBA" id="ARBA00019012"/>
    </source>
</evidence>
<sequence length="260" mass="26982">MARSRCRSAATDLLLPDCGPAMNVLAFETSTEACSVALHVDGRVIERFELAPRRHAELALPWADALLADAGITRRQLDAIAVGRGPGAFTGVRLAIGIAQGIALALDLPVLAVSTLQVLALRAPAEARHVLACIDARMGEVYAGVFARNEDGLLELAPERVCTPDAVVMPETAQRVAGVGTGFAAADGLLQQRLAAQLSSVDASALPHAADLLTLAVPALQRGEGLAPERVEPAYLRDNVALTLVEQQAARAAKAAAAAP</sequence>
<comment type="caution">
    <text evidence="8">The sequence shown here is derived from an EMBL/GenBank/DDBJ whole genome shotgun (WGS) entry which is preliminary data.</text>
</comment>
<dbReference type="PANTHER" id="PTHR11735:SF11">
    <property type="entry name" value="TRNA THREONYLCARBAMOYLADENOSINE BIOSYNTHESIS PROTEIN TSAB"/>
    <property type="match status" value="1"/>
</dbReference>
<evidence type="ECO:0000313" key="8">
    <source>
        <dbReference type="EMBL" id="CEG17604.1"/>
    </source>
</evidence>
<dbReference type="InterPro" id="IPR000905">
    <property type="entry name" value="Gcp-like_dom"/>
</dbReference>
<dbReference type="CDD" id="cd24032">
    <property type="entry name" value="ASKHA_NBD_TsaB"/>
    <property type="match status" value="1"/>
</dbReference>
<keyword evidence="4" id="KW-0963">Cytoplasm</keyword>
<dbReference type="Pfam" id="PF00814">
    <property type="entry name" value="TsaD"/>
    <property type="match status" value="1"/>
</dbReference>
<evidence type="ECO:0000259" key="7">
    <source>
        <dbReference type="Pfam" id="PF00814"/>
    </source>
</evidence>
<dbReference type="AlphaFoldDB" id="A0A0U5FIH8"/>
<evidence type="ECO:0000256" key="6">
    <source>
        <dbReference type="ARBA" id="ARBA00032446"/>
    </source>
</evidence>
<comment type="similarity">
    <text evidence="2">Belongs to the KAE1 / TsaD family. TsaB subfamily.</text>
</comment>
<gene>
    <name evidence="8" type="primary">yeaZ</name>
    <name evidence="8" type="ORF">XAC3562_630067</name>
</gene>
<dbReference type="FunFam" id="3.30.420.40:FF:000097">
    <property type="entry name" value="tRNA threonylcarbamoyladenosine biosynthesis protein TsaB"/>
    <property type="match status" value="1"/>
</dbReference>
<dbReference type="InterPro" id="IPR022496">
    <property type="entry name" value="T6A_TsaB"/>
</dbReference>
<dbReference type="Proteomes" id="UP000052230">
    <property type="component" value="Unassembled WGS sequence"/>
</dbReference>
<dbReference type="SUPFAM" id="SSF53067">
    <property type="entry name" value="Actin-like ATPase domain"/>
    <property type="match status" value="2"/>
</dbReference>
<keyword evidence="5" id="KW-0819">tRNA processing</keyword>
<feature type="domain" description="Gcp-like" evidence="7">
    <location>
        <begin position="49"/>
        <end position="241"/>
    </location>
</feature>
<evidence type="ECO:0000256" key="1">
    <source>
        <dbReference type="ARBA" id="ARBA00004496"/>
    </source>
</evidence>
<dbReference type="InterPro" id="IPR043129">
    <property type="entry name" value="ATPase_NBD"/>
</dbReference>
<dbReference type="GO" id="GO:0002949">
    <property type="term" value="P:tRNA threonylcarbamoyladenosine modification"/>
    <property type="evidence" value="ECO:0007669"/>
    <property type="project" value="InterPro"/>
</dbReference>
<dbReference type="Gene3D" id="3.30.420.40">
    <property type="match status" value="2"/>
</dbReference>
<evidence type="ECO:0000256" key="2">
    <source>
        <dbReference type="ARBA" id="ARBA00010493"/>
    </source>
</evidence>
<dbReference type="EMBL" id="CCXZ01000159">
    <property type="protein sequence ID" value="CEG17604.1"/>
    <property type="molecule type" value="Genomic_DNA"/>
</dbReference>
<dbReference type="PANTHER" id="PTHR11735">
    <property type="entry name" value="TRNA N6-ADENOSINE THREONYLCARBAMOYLTRANSFERASE"/>
    <property type="match status" value="1"/>
</dbReference>
<evidence type="ECO:0000256" key="4">
    <source>
        <dbReference type="ARBA" id="ARBA00022490"/>
    </source>
</evidence>